<feature type="domain" description="C-type lectin" evidence="1">
    <location>
        <begin position="1"/>
        <end position="92"/>
    </location>
</feature>
<proteinExistence type="predicted"/>
<evidence type="ECO:0000259" key="1">
    <source>
        <dbReference type="PROSITE" id="PS50041"/>
    </source>
</evidence>
<keyword evidence="3" id="KW-1185">Reference proteome</keyword>
<dbReference type="SUPFAM" id="SSF56436">
    <property type="entry name" value="C-type lectin-like"/>
    <property type="match status" value="1"/>
</dbReference>
<dbReference type="Proteomes" id="UP000828390">
    <property type="component" value="Unassembled WGS sequence"/>
</dbReference>
<evidence type="ECO:0000313" key="2">
    <source>
        <dbReference type="EMBL" id="KAH3711529.1"/>
    </source>
</evidence>
<dbReference type="EMBL" id="JAIWYP010000014">
    <property type="protein sequence ID" value="KAH3711529.1"/>
    <property type="molecule type" value="Genomic_DNA"/>
</dbReference>
<dbReference type="Gene3D" id="3.10.100.10">
    <property type="entry name" value="Mannose-Binding Protein A, subunit A"/>
    <property type="match status" value="1"/>
</dbReference>
<dbReference type="InterPro" id="IPR016186">
    <property type="entry name" value="C-type_lectin-like/link_sf"/>
</dbReference>
<accession>A0A9D4BW23</accession>
<name>A0A9D4BW23_DREPO</name>
<dbReference type="InterPro" id="IPR016187">
    <property type="entry name" value="CTDL_fold"/>
</dbReference>
<reference evidence="2" key="2">
    <citation type="submission" date="2020-11" db="EMBL/GenBank/DDBJ databases">
        <authorList>
            <person name="McCartney M.A."/>
            <person name="Auch B."/>
            <person name="Kono T."/>
            <person name="Mallez S."/>
            <person name="Becker A."/>
            <person name="Gohl D.M."/>
            <person name="Silverstein K.A.T."/>
            <person name="Koren S."/>
            <person name="Bechman K.B."/>
            <person name="Herman A."/>
            <person name="Abrahante J.E."/>
            <person name="Garbe J."/>
        </authorList>
    </citation>
    <scope>NUCLEOTIDE SEQUENCE</scope>
    <source>
        <strain evidence="2">Duluth1</strain>
        <tissue evidence="2">Whole animal</tissue>
    </source>
</reference>
<protein>
    <recommendedName>
        <fullName evidence="1">C-type lectin domain-containing protein</fullName>
    </recommendedName>
</protein>
<organism evidence="2 3">
    <name type="scientific">Dreissena polymorpha</name>
    <name type="common">Zebra mussel</name>
    <name type="synonym">Mytilus polymorpha</name>
    <dbReference type="NCBI Taxonomy" id="45954"/>
    <lineage>
        <taxon>Eukaryota</taxon>
        <taxon>Metazoa</taxon>
        <taxon>Spiralia</taxon>
        <taxon>Lophotrochozoa</taxon>
        <taxon>Mollusca</taxon>
        <taxon>Bivalvia</taxon>
        <taxon>Autobranchia</taxon>
        <taxon>Heteroconchia</taxon>
        <taxon>Euheterodonta</taxon>
        <taxon>Imparidentia</taxon>
        <taxon>Neoheterodontei</taxon>
        <taxon>Myida</taxon>
        <taxon>Dreissenoidea</taxon>
        <taxon>Dreissenidae</taxon>
        <taxon>Dreissena</taxon>
    </lineage>
</organism>
<dbReference type="InterPro" id="IPR001304">
    <property type="entry name" value="C-type_lectin-like"/>
</dbReference>
<comment type="caution">
    <text evidence="2">The sequence shown here is derived from an EMBL/GenBank/DDBJ whole genome shotgun (WGS) entry which is preliminary data.</text>
</comment>
<sequence>MKGILLTSIQRMRIVSSRPTQVGIQVRFGVATVDLMAENHFLWIDDNTEAIFTDRGQDQPNGGIEDCIVLDHKDVYRWHDYHCETQMFPLCEAKPTQIQIVGCISTSFLTIVYPQMHD</sequence>
<dbReference type="CDD" id="cd00037">
    <property type="entry name" value="CLECT"/>
    <property type="match status" value="1"/>
</dbReference>
<reference evidence="2" key="1">
    <citation type="journal article" date="2019" name="bioRxiv">
        <title>The Genome of the Zebra Mussel, Dreissena polymorpha: A Resource for Invasive Species Research.</title>
        <authorList>
            <person name="McCartney M.A."/>
            <person name="Auch B."/>
            <person name="Kono T."/>
            <person name="Mallez S."/>
            <person name="Zhang Y."/>
            <person name="Obille A."/>
            <person name="Becker A."/>
            <person name="Abrahante J.E."/>
            <person name="Garbe J."/>
            <person name="Badalamenti J.P."/>
            <person name="Herman A."/>
            <person name="Mangelson H."/>
            <person name="Liachko I."/>
            <person name="Sullivan S."/>
            <person name="Sone E.D."/>
            <person name="Koren S."/>
            <person name="Silverstein K.A.T."/>
            <person name="Beckman K.B."/>
            <person name="Gohl D.M."/>
        </authorList>
    </citation>
    <scope>NUCLEOTIDE SEQUENCE</scope>
    <source>
        <strain evidence="2">Duluth1</strain>
        <tissue evidence="2">Whole animal</tissue>
    </source>
</reference>
<dbReference type="PROSITE" id="PS50041">
    <property type="entry name" value="C_TYPE_LECTIN_2"/>
    <property type="match status" value="1"/>
</dbReference>
<dbReference type="AlphaFoldDB" id="A0A9D4BW23"/>
<gene>
    <name evidence="2" type="ORF">DPMN_071198</name>
</gene>
<evidence type="ECO:0000313" key="3">
    <source>
        <dbReference type="Proteomes" id="UP000828390"/>
    </source>
</evidence>